<comment type="caution">
    <text evidence="3">The sequence shown here is derived from an EMBL/GenBank/DDBJ whole genome shotgun (WGS) entry which is preliminary data.</text>
</comment>
<protein>
    <submittedName>
        <fullName evidence="3">Uncharacterized protein</fullName>
    </submittedName>
</protein>
<feature type="transmembrane region" description="Helical" evidence="1">
    <location>
        <begin position="20"/>
        <end position="42"/>
    </location>
</feature>
<proteinExistence type="predicted"/>
<name>A0A8S3DE24_9BILA</name>
<keyword evidence="1" id="KW-0812">Transmembrane</keyword>
<keyword evidence="1" id="KW-0472">Membrane</keyword>
<organism evidence="3 4">
    <name type="scientific">Rotaria magnacalcarata</name>
    <dbReference type="NCBI Taxonomy" id="392030"/>
    <lineage>
        <taxon>Eukaryota</taxon>
        <taxon>Metazoa</taxon>
        <taxon>Spiralia</taxon>
        <taxon>Gnathifera</taxon>
        <taxon>Rotifera</taxon>
        <taxon>Eurotatoria</taxon>
        <taxon>Bdelloidea</taxon>
        <taxon>Philodinida</taxon>
        <taxon>Philodinidae</taxon>
        <taxon>Rotaria</taxon>
    </lineage>
</organism>
<evidence type="ECO:0000313" key="4">
    <source>
        <dbReference type="Proteomes" id="UP000676336"/>
    </source>
</evidence>
<dbReference type="Proteomes" id="UP000676336">
    <property type="component" value="Unassembled WGS sequence"/>
</dbReference>
<evidence type="ECO:0000313" key="3">
    <source>
        <dbReference type="EMBL" id="CAF4967137.1"/>
    </source>
</evidence>
<keyword evidence="1" id="KW-1133">Transmembrane helix</keyword>
<reference evidence="3" key="1">
    <citation type="submission" date="2021-02" db="EMBL/GenBank/DDBJ databases">
        <authorList>
            <person name="Nowell W R."/>
        </authorList>
    </citation>
    <scope>NUCLEOTIDE SEQUENCE</scope>
</reference>
<sequence length="65" mass="7245">MLLIVWYIPYYYPPMNNATYAWIVTATYLPIGFASATNDIALNSFIQSSLSGLESKHKNISVLSA</sequence>
<dbReference type="Proteomes" id="UP000681967">
    <property type="component" value="Unassembled WGS sequence"/>
</dbReference>
<feature type="non-terminal residue" evidence="3">
    <location>
        <position position="65"/>
    </location>
</feature>
<dbReference type="EMBL" id="CAJOBH010125849">
    <property type="protein sequence ID" value="CAF4734355.1"/>
    <property type="molecule type" value="Genomic_DNA"/>
</dbReference>
<dbReference type="AlphaFoldDB" id="A0A8S3DE24"/>
<accession>A0A8S3DE24</accession>
<gene>
    <name evidence="2" type="ORF">BYL167_LOCUS45405</name>
    <name evidence="3" type="ORF">SMN809_LOCUS54949</name>
</gene>
<evidence type="ECO:0000256" key="1">
    <source>
        <dbReference type="SAM" id="Phobius"/>
    </source>
</evidence>
<dbReference type="EMBL" id="CAJOBI010192927">
    <property type="protein sequence ID" value="CAF4967137.1"/>
    <property type="molecule type" value="Genomic_DNA"/>
</dbReference>
<evidence type="ECO:0000313" key="2">
    <source>
        <dbReference type="EMBL" id="CAF4734355.1"/>
    </source>
</evidence>